<feature type="region of interest" description="Disordered" evidence="12">
    <location>
        <begin position="764"/>
        <end position="803"/>
    </location>
</feature>
<dbReference type="Gene3D" id="3.40.50.1700">
    <property type="entry name" value="Glycoside hydrolase family 3 C-terminal domain"/>
    <property type="match status" value="1"/>
</dbReference>
<dbReference type="SMART" id="SM01217">
    <property type="entry name" value="Fn3_like"/>
    <property type="match status" value="1"/>
</dbReference>
<dbReference type="InterPro" id="IPR026891">
    <property type="entry name" value="Fn3-like"/>
</dbReference>
<evidence type="ECO:0000256" key="3">
    <source>
        <dbReference type="ARBA" id="ARBA00022651"/>
    </source>
</evidence>
<evidence type="ECO:0000256" key="9">
    <source>
        <dbReference type="ARBA" id="ARBA00023326"/>
    </source>
</evidence>
<evidence type="ECO:0000256" key="5">
    <source>
        <dbReference type="ARBA" id="ARBA00022801"/>
    </source>
</evidence>
<dbReference type="Pfam" id="PF01915">
    <property type="entry name" value="Glyco_hydro_3_C"/>
    <property type="match status" value="1"/>
</dbReference>
<evidence type="ECO:0000256" key="6">
    <source>
        <dbReference type="ARBA" id="ARBA00023180"/>
    </source>
</evidence>
<dbReference type="AlphaFoldDB" id="A0AA39YQP4"/>
<proteinExistence type="inferred from homology"/>
<feature type="compositionally biased region" description="Low complexity" evidence="12">
    <location>
        <begin position="764"/>
        <end position="780"/>
    </location>
</feature>
<feature type="signal peptide" evidence="13">
    <location>
        <begin position="1"/>
        <end position="24"/>
    </location>
</feature>
<comment type="pathway">
    <text evidence="1">Glycan degradation; xylan degradation.</text>
</comment>
<dbReference type="InterPro" id="IPR013783">
    <property type="entry name" value="Ig-like_fold"/>
</dbReference>
<keyword evidence="8" id="KW-0326">Glycosidase</keyword>
<protein>
    <recommendedName>
        <fullName evidence="11">xylan 1,4-beta-xylosidase</fullName>
        <ecNumber evidence="11">3.2.1.37</ecNumber>
    </recommendedName>
</protein>
<evidence type="ECO:0000256" key="4">
    <source>
        <dbReference type="ARBA" id="ARBA00022729"/>
    </source>
</evidence>
<sequence>MWPFRSLLPRLATVAVVGSGLVSGFQFPDCVNGPLSNNTVCDLKATPAGRAAALVKVMNISEKLVNLVDMSRGAQRIGLPPYAWWNEALHGVAASPGVSFDWSGNGSAFSYATSFPNTISMAAAFDDEMIYKIGEVISTEARAFINAGRSGLEFWTPNVNPYKDPRWGRGHETPGEDPVRIKGFTKALLAGLEGTGSIRKVIATCKHFAGYDLERWKGAVRHRFNAVISSQDLSEYYLPPFQQCARDSKVGSFMCSYNALNGTPACASTYLMDDILRKHWNWTEHNNFITSDCNAVQDFLPIQHNFTQTPAEAAAIALEAGTDTICEVPEWPPLSDIVGAYNQTLLSEATIDKALKRLYEGLIRAGYFDPASSSPYRSIGWSDVNTPEAQALAYKSAVDGLVLLKNDGTLPLKLQRKSLALIGFWANPGLQMLGGYSGIPPYLHSAVYAAQQLNMTYYAQPGPPARAEASANSSWIAPTLSAADRADVIVYFGGTDTTVASEDTDRESIAWPSAQLSLINRLATLGKPLIVVHLGDQVDDTPLLTNPNVSAIIWAGYPGQSGGAAVLDLIRGKVAPAGRLPVTQYPAKYVDQIPMTEMALRPKTNQPGRTYRWYSDAVLPFGYGLHYTNFTTALLPPIPPSPSLLSGCTTPHPDLCPFATVPLTVTNTGQVKSDYVALLFLSGTFGPAPYPIKTLVGYTRLRGIEPGKTAKGEIHLTAGSIARTDASGNLVLYPGVYRLALDVDGGSEVGFALEGGEQVLDWFPQPKTQPKTQPQAQQTGEEGGSEREGKGDELPNLEDWDKKSSEELRMVDVKVLK</sequence>
<dbReference type="GO" id="GO:0045493">
    <property type="term" value="P:xylan catabolic process"/>
    <property type="evidence" value="ECO:0007669"/>
    <property type="project" value="UniProtKB-KW"/>
</dbReference>
<evidence type="ECO:0000256" key="1">
    <source>
        <dbReference type="ARBA" id="ARBA00004851"/>
    </source>
</evidence>
<evidence type="ECO:0000313" key="16">
    <source>
        <dbReference type="Proteomes" id="UP001174936"/>
    </source>
</evidence>
<evidence type="ECO:0000256" key="10">
    <source>
        <dbReference type="ARBA" id="ARBA00024574"/>
    </source>
</evidence>
<dbReference type="Gene3D" id="2.60.40.10">
    <property type="entry name" value="Immunoglobulins"/>
    <property type="match status" value="1"/>
</dbReference>
<dbReference type="InterPro" id="IPR017853">
    <property type="entry name" value="GH"/>
</dbReference>
<feature type="domain" description="Fibronectin type III-like" evidence="14">
    <location>
        <begin position="675"/>
        <end position="745"/>
    </location>
</feature>
<evidence type="ECO:0000256" key="11">
    <source>
        <dbReference type="ARBA" id="ARBA00026107"/>
    </source>
</evidence>
<keyword evidence="6" id="KW-0325">Glycoprotein</keyword>
<comment type="catalytic activity">
    <reaction evidence="10">
        <text>Hydrolysis of (1-&gt;4)-beta-D-xylans, to remove successive D-xylose residues from the non-reducing termini.</text>
        <dbReference type="EC" id="3.2.1.37"/>
    </reaction>
</comment>
<evidence type="ECO:0000313" key="15">
    <source>
        <dbReference type="EMBL" id="KAK0656889.1"/>
    </source>
</evidence>
<dbReference type="Proteomes" id="UP001174936">
    <property type="component" value="Unassembled WGS sequence"/>
</dbReference>
<dbReference type="GO" id="GO:0009044">
    <property type="term" value="F:xylan 1,4-beta-xylosidase activity"/>
    <property type="evidence" value="ECO:0007669"/>
    <property type="project" value="UniProtKB-EC"/>
</dbReference>
<feature type="compositionally biased region" description="Basic and acidic residues" evidence="12">
    <location>
        <begin position="784"/>
        <end position="803"/>
    </location>
</feature>
<dbReference type="PANTHER" id="PTHR42721">
    <property type="entry name" value="SUGAR HYDROLASE-RELATED"/>
    <property type="match status" value="1"/>
</dbReference>
<accession>A0AA39YQP4</accession>
<gene>
    <name evidence="15" type="ORF">B0T16DRAFT_366630</name>
</gene>
<dbReference type="InterPro" id="IPR001764">
    <property type="entry name" value="Glyco_hydro_3_N"/>
</dbReference>
<dbReference type="GO" id="GO:0031222">
    <property type="term" value="P:arabinan catabolic process"/>
    <property type="evidence" value="ECO:0007669"/>
    <property type="project" value="TreeGrafter"/>
</dbReference>
<reference evidence="15" key="1">
    <citation type="submission" date="2023-06" db="EMBL/GenBank/DDBJ databases">
        <title>Genome-scale phylogeny and comparative genomics of the fungal order Sordariales.</title>
        <authorList>
            <consortium name="Lawrence Berkeley National Laboratory"/>
            <person name="Hensen N."/>
            <person name="Bonometti L."/>
            <person name="Westerberg I."/>
            <person name="Brannstrom I.O."/>
            <person name="Guillou S."/>
            <person name="Cros-Aarteil S."/>
            <person name="Calhoun S."/>
            <person name="Haridas S."/>
            <person name="Kuo A."/>
            <person name="Mondo S."/>
            <person name="Pangilinan J."/>
            <person name="Riley R."/>
            <person name="Labutti K."/>
            <person name="Andreopoulos B."/>
            <person name="Lipzen A."/>
            <person name="Chen C."/>
            <person name="Yanf M."/>
            <person name="Daum C."/>
            <person name="Ng V."/>
            <person name="Clum A."/>
            <person name="Steindorff A."/>
            <person name="Ohm R."/>
            <person name="Martin F."/>
            <person name="Silar P."/>
            <person name="Natvig D."/>
            <person name="Lalanne C."/>
            <person name="Gautier V."/>
            <person name="Ament-Velasquez S.L."/>
            <person name="Kruys A."/>
            <person name="Hutchinson M.I."/>
            <person name="Powell A.J."/>
            <person name="Barry K."/>
            <person name="Miller A.N."/>
            <person name="Grigoriev I.V."/>
            <person name="Debuchy R."/>
            <person name="Gladieux P."/>
            <person name="Thoren M.H."/>
            <person name="Johannesson H."/>
        </authorList>
    </citation>
    <scope>NUCLEOTIDE SEQUENCE</scope>
    <source>
        <strain evidence="15">SMH2532-1</strain>
    </source>
</reference>
<organism evidence="15 16">
    <name type="scientific">Cercophora newfieldiana</name>
    <dbReference type="NCBI Taxonomy" id="92897"/>
    <lineage>
        <taxon>Eukaryota</taxon>
        <taxon>Fungi</taxon>
        <taxon>Dikarya</taxon>
        <taxon>Ascomycota</taxon>
        <taxon>Pezizomycotina</taxon>
        <taxon>Sordariomycetes</taxon>
        <taxon>Sordariomycetidae</taxon>
        <taxon>Sordariales</taxon>
        <taxon>Lasiosphaeriaceae</taxon>
        <taxon>Cercophora</taxon>
    </lineage>
</organism>
<dbReference type="SUPFAM" id="SSF52279">
    <property type="entry name" value="Beta-D-glucan exohydrolase, C-terminal domain"/>
    <property type="match status" value="1"/>
</dbReference>
<keyword evidence="3" id="KW-0858">Xylan degradation</keyword>
<dbReference type="InterPro" id="IPR044993">
    <property type="entry name" value="BXL"/>
</dbReference>
<dbReference type="Pfam" id="PF00933">
    <property type="entry name" value="Glyco_hydro_3"/>
    <property type="match status" value="1"/>
</dbReference>
<keyword evidence="4 13" id="KW-0732">Signal</keyword>
<evidence type="ECO:0000256" key="12">
    <source>
        <dbReference type="SAM" id="MobiDB-lite"/>
    </source>
</evidence>
<comment type="similarity">
    <text evidence="2">Belongs to the glycosyl hydrolase 3 family.</text>
</comment>
<dbReference type="EMBL" id="JAULSV010000001">
    <property type="protein sequence ID" value="KAK0656889.1"/>
    <property type="molecule type" value="Genomic_DNA"/>
</dbReference>
<name>A0AA39YQP4_9PEZI</name>
<feature type="chain" id="PRO_5041221206" description="xylan 1,4-beta-xylosidase" evidence="13">
    <location>
        <begin position="25"/>
        <end position="817"/>
    </location>
</feature>
<dbReference type="InterPro" id="IPR036962">
    <property type="entry name" value="Glyco_hydro_3_N_sf"/>
</dbReference>
<evidence type="ECO:0000256" key="2">
    <source>
        <dbReference type="ARBA" id="ARBA00005336"/>
    </source>
</evidence>
<dbReference type="InterPro" id="IPR036881">
    <property type="entry name" value="Glyco_hydro_3_C_sf"/>
</dbReference>
<keyword evidence="5 15" id="KW-0378">Hydrolase</keyword>
<dbReference type="PRINTS" id="PR00133">
    <property type="entry name" value="GLHYDRLASE3"/>
</dbReference>
<dbReference type="EC" id="3.2.1.37" evidence="11"/>
<dbReference type="GO" id="GO:0046556">
    <property type="term" value="F:alpha-L-arabinofuranosidase activity"/>
    <property type="evidence" value="ECO:0007669"/>
    <property type="project" value="TreeGrafter"/>
</dbReference>
<evidence type="ECO:0000256" key="8">
    <source>
        <dbReference type="ARBA" id="ARBA00023295"/>
    </source>
</evidence>
<keyword evidence="7" id="KW-0119">Carbohydrate metabolism</keyword>
<evidence type="ECO:0000256" key="13">
    <source>
        <dbReference type="SAM" id="SignalP"/>
    </source>
</evidence>
<evidence type="ECO:0000259" key="14">
    <source>
        <dbReference type="SMART" id="SM01217"/>
    </source>
</evidence>
<dbReference type="SUPFAM" id="SSF51445">
    <property type="entry name" value="(Trans)glycosidases"/>
    <property type="match status" value="1"/>
</dbReference>
<dbReference type="InterPro" id="IPR002772">
    <property type="entry name" value="Glyco_hydro_3_C"/>
</dbReference>
<dbReference type="Gene3D" id="3.20.20.300">
    <property type="entry name" value="Glycoside hydrolase, family 3, N-terminal domain"/>
    <property type="match status" value="1"/>
</dbReference>
<keyword evidence="9" id="KW-0624">Polysaccharide degradation</keyword>
<evidence type="ECO:0000256" key="7">
    <source>
        <dbReference type="ARBA" id="ARBA00023277"/>
    </source>
</evidence>
<comment type="caution">
    <text evidence="15">The sequence shown here is derived from an EMBL/GenBank/DDBJ whole genome shotgun (WGS) entry which is preliminary data.</text>
</comment>
<keyword evidence="16" id="KW-1185">Reference proteome</keyword>
<dbReference type="PANTHER" id="PTHR42721:SF3">
    <property type="entry name" value="BETA-D-XYLOSIDASE 5-RELATED"/>
    <property type="match status" value="1"/>
</dbReference>